<comment type="similarity">
    <text evidence="8">Belongs to the P-Pant transferase superfamily. AcpS family.</text>
</comment>
<dbReference type="STRING" id="1121442.SAMN02745702_01537"/>
<reference evidence="10 11" key="1">
    <citation type="submission" date="2017-02" db="EMBL/GenBank/DDBJ databases">
        <authorList>
            <person name="Peterson S.W."/>
        </authorList>
    </citation>
    <scope>NUCLEOTIDE SEQUENCE [LARGE SCALE GENOMIC DNA]</scope>
    <source>
        <strain evidence="10 11">DSM 18034</strain>
    </source>
</reference>
<evidence type="ECO:0000256" key="5">
    <source>
        <dbReference type="ARBA" id="ARBA00022842"/>
    </source>
</evidence>
<evidence type="ECO:0000256" key="8">
    <source>
        <dbReference type="HAMAP-Rule" id="MF_00101"/>
    </source>
</evidence>
<dbReference type="EC" id="2.7.8.7" evidence="8"/>
<feature type="domain" description="4'-phosphopantetheinyl transferase" evidence="9">
    <location>
        <begin position="4"/>
        <end position="99"/>
    </location>
</feature>
<dbReference type="InterPro" id="IPR004568">
    <property type="entry name" value="Ppantetheine-prot_Trfase_dom"/>
</dbReference>
<dbReference type="RefSeq" id="WP_078684817.1">
    <property type="nucleotide sequence ID" value="NZ_FUYA01000004.1"/>
</dbReference>
<proteinExistence type="inferred from homology"/>
<dbReference type="GO" id="GO:0008897">
    <property type="term" value="F:holo-[acyl-carrier-protein] synthase activity"/>
    <property type="evidence" value="ECO:0007669"/>
    <property type="project" value="UniProtKB-UniRule"/>
</dbReference>
<keyword evidence="7 8" id="KW-0275">Fatty acid biosynthesis</keyword>
<dbReference type="SUPFAM" id="SSF56214">
    <property type="entry name" value="4'-phosphopantetheinyl transferase"/>
    <property type="match status" value="1"/>
</dbReference>
<evidence type="ECO:0000256" key="1">
    <source>
        <dbReference type="ARBA" id="ARBA00022516"/>
    </source>
</evidence>
<keyword evidence="11" id="KW-1185">Reference proteome</keyword>
<evidence type="ECO:0000256" key="7">
    <source>
        <dbReference type="ARBA" id="ARBA00023160"/>
    </source>
</evidence>
<dbReference type="Proteomes" id="UP000189733">
    <property type="component" value="Unassembled WGS sequence"/>
</dbReference>
<evidence type="ECO:0000256" key="2">
    <source>
        <dbReference type="ARBA" id="ARBA00022679"/>
    </source>
</evidence>
<evidence type="ECO:0000259" key="9">
    <source>
        <dbReference type="Pfam" id="PF01648"/>
    </source>
</evidence>
<dbReference type="NCBIfam" id="NF000832">
    <property type="entry name" value="PRK00070.3-2"/>
    <property type="match status" value="1"/>
</dbReference>
<keyword evidence="2 8" id="KW-0808">Transferase</keyword>
<feature type="binding site" evidence="8">
    <location>
        <position position="8"/>
    </location>
    <ligand>
        <name>Mg(2+)</name>
        <dbReference type="ChEBI" id="CHEBI:18420"/>
    </ligand>
</feature>
<evidence type="ECO:0000256" key="6">
    <source>
        <dbReference type="ARBA" id="ARBA00023098"/>
    </source>
</evidence>
<sequence length="126" mass="13519">MIIGLGLDLVELSRIQSVLERHQEHFLQRILTPAEHAALPEGSHRIIEYVAARFAAKEAAAKALGTGIAKGVGFQDLEVQRLESGQPMLVLHGNAKKRATGLGITSTHISLTHGKDVASAVVILEK</sequence>
<comment type="catalytic activity">
    <reaction evidence="8">
        <text>apo-[ACP] + CoA = holo-[ACP] + adenosine 3',5'-bisphosphate + H(+)</text>
        <dbReference type="Rhea" id="RHEA:12068"/>
        <dbReference type="Rhea" id="RHEA-COMP:9685"/>
        <dbReference type="Rhea" id="RHEA-COMP:9690"/>
        <dbReference type="ChEBI" id="CHEBI:15378"/>
        <dbReference type="ChEBI" id="CHEBI:29999"/>
        <dbReference type="ChEBI" id="CHEBI:57287"/>
        <dbReference type="ChEBI" id="CHEBI:58343"/>
        <dbReference type="ChEBI" id="CHEBI:64479"/>
        <dbReference type="EC" id="2.7.8.7"/>
    </reaction>
</comment>
<dbReference type="InterPro" id="IPR037143">
    <property type="entry name" value="4-PPantetheinyl_Trfase_dom_sf"/>
</dbReference>
<keyword evidence="6 8" id="KW-0443">Lipid metabolism</keyword>
<comment type="subcellular location">
    <subcellularLocation>
        <location evidence="8">Cytoplasm</location>
    </subcellularLocation>
</comment>
<dbReference type="GO" id="GO:0005737">
    <property type="term" value="C:cytoplasm"/>
    <property type="evidence" value="ECO:0007669"/>
    <property type="project" value="UniProtKB-SubCell"/>
</dbReference>
<evidence type="ECO:0000256" key="4">
    <source>
        <dbReference type="ARBA" id="ARBA00022832"/>
    </source>
</evidence>
<dbReference type="GO" id="GO:0006633">
    <property type="term" value="P:fatty acid biosynthetic process"/>
    <property type="evidence" value="ECO:0007669"/>
    <property type="project" value="UniProtKB-UniRule"/>
</dbReference>
<comment type="function">
    <text evidence="8">Transfers the 4'-phosphopantetheine moiety from coenzyme A to a Ser of acyl-carrier-protein.</text>
</comment>
<dbReference type="HAMAP" id="MF_00101">
    <property type="entry name" value="AcpS"/>
    <property type="match status" value="1"/>
</dbReference>
<organism evidence="10 11">
    <name type="scientific">Desulfobaculum bizertense DSM 18034</name>
    <dbReference type="NCBI Taxonomy" id="1121442"/>
    <lineage>
        <taxon>Bacteria</taxon>
        <taxon>Pseudomonadati</taxon>
        <taxon>Thermodesulfobacteriota</taxon>
        <taxon>Desulfovibrionia</taxon>
        <taxon>Desulfovibrionales</taxon>
        <taxon>Desulfovibrionaceae</taxon>
        <taxon>Desulfobaculum</taxon>
    </lineage>
</organism>
<dbReference type="NCBIfam" id="NF011251">
    <property type="entry name" value="PRK14657.1"/>
    <property type="match status" value="1"/>
</dbReference>
<name>A0A1T4W3Q4_9BACT</name>
<comment type="cofactor">
    <cofactor evidence="8">
        <name>Mg(2+)</name>
        <dbReference type="ChEBI" id="CHEBI:18420"/>
    </cofactor>
</comment>
<dbReference type="InterPro" id="IPR008278">
    <property type="entry name" value="4-PPantetheinyl_Trfase_dom"/>
</dbReference>
<gene>
    <name evidence="8" type="primary">acpS</name>
    <name evidence="10" type="ORF">SAMN02745702_01537</name>
</gene>
<dbReference type="Gene3D" id="3.90.470.20">
    <property type="entry name" value="4'-phosphopantetheinyl transferase domain"/>
    <property type="match status" value="1"/>
</dbReference>
<dbReference type="NCBIfam" id="TIGR00516">
    <property type="entry name" value="acpS"/>
    <property type="match status" value="1"/>
</dbReference>
<keyword evidence="4 8" id="KW-0276">Fatty acid metabolism</keyword>
<keyword evidence="5 8" id="KW-0460">Magnesium</keyword>
<evidence type="ECO:0000313" key="10">
    <source>
        <dbReference type="EMBL" id="SKA71695.1"/>
    </source>
</evidence>
<accession>A0A1T4W3Q4</accession>
<evidence type="ECO:0000313" key="11">
    <source>
        <dbReference type="Proteomes" id="UP000189733"/>
    </source>
</evidence>
<dbReference type="GO" id="GO:0000287">
    <property type="term" value="F:magnesium ion binding"/>
    <property type="evidence" value="ECO:0007669"/>
    <property type="project" value="UniProtKB-UniRule"/>
</dbReference>
<keyword evidence="8" id="KW-0963">Cytoplasm</keyword>
<feature type="binding site" evidence="8">
    <location>
        <position position="58"/>
    </location>
    <ligand>
        <name>Mg(2+)</name>
        <dbReference type="ChEBI" id="CHEBI:18420"/>
    </ligand>
</feature>
<dbReference type="OrthoDB" id="517356at2"/>
<dbReference type="EMBL" id="FUYA01000004">
    <property type="protein sequence ID" value="SKA71695.1"/>
    <property type="molecule type" value="Genomic_DNA"/>
</dbReference>
<evidence type="ECO:0000256" key="3">
    <source>
        <dbReference type="ARBA" id="ARBA00022723"/>
    </source>
</evidence>
<dbReference type="Pfam" id="PF01648">
    <property type="entry name" value="ACPS"/>
    <property type="match status" value="1"/>
</dbReference>
<protein>
    <recommendedName>
        <fullName evidence="8">Holo-[acyl-carrier-protein] synthase</fullName>
        <shortName evidence="8">Holo-ACP synthase</shortName>
        <ecNumber evidence="8">2.7.8.7</ecNumber>
    </recommendedName>
    <alternativeName>
        <fullName evidence="8">4'-phosphopantetheinyl transferase AcpS</fullName>
    </alternativeName>
</protein>
<dbReference type="NCBIfam" id="TIGR00556">
    <property type="entry name" value="pantethn_trn"/>
    <property type="match status" value="1"/>
</dbReference>
<keyword evidence="1 8" id="KW-0444">Lipid biosynthesis</keyword>
<dbReference type="InterPro" id="IPR002582">
    <property type="entry name" value="ACPS"/>
</dbReference>
<keyword evidence="3 8" id="KW-0479">Metal-binding</keyword>
<dbReference type="AlphaFoldDB" id="A0A1T4W3Q4"/>